<reference evidence="2 3" key="1">
    <citation type="submission" date="2023-01" db="EMBL/GenBank/DDBJ databases">
        <title>Novel species of the genus Vogesella isolated from rivers.</title>
        <authorList>
            <person name="Lu H."/>
        </authorList>
    </citation>
    <scope>NUCLEOTIDE SEQUENCE [LARGE SCALE GENOMIC DNA]</scope>
    <source>
        <strain evidence="2 3">DC21W</strain>
    </source>
</reference>
<accession>A0ABT5IXN9</accession>
<name>A0ABT5IXN9_9NEIS</name>
<comment type="caution">
    <text evidence="2">The sequence shown here is derived from an EMBL/GenBank/DDBJ whole genome shotgun (WGS) entry which is preliminary data.</text>
</comment>
<evidence type="ECO:0000313" key="2">
    <source>
        <dbReference type="EMBL" id="MDC7717337.1"/>
    </source>
</evidence>
<feature type="chain" id="PRO_5047098331" evidence="1">
    <location>
        <begin position="21"/>
        <end position="259"/>
    </location>
</feature>
<feature type="signal peptide" evidence="1">
    <location>
        <begin position="1"/>
        <end position="20"/>
    </location>
</feature>
<organism evidence="2 3">
    <name type="scientific">Vogesella aquatica</name>
    <dbReference type="NCBI Taxonomy" id="2984206"/>
    <lineage>
        <taxon>Bacteria</taxon>
        <taxon>Pseudomonadati</taxon>
        <taxon>Pseudomonadota</taxon>
        <taxon>Betaproteobacteria</taxon>
        <taxon>Neisseriales</taxon>
        <taxon>Chromobacteriaceae</taxon>
        <taxon>Vogesella</taxon>
    </lineage>
</organism>
<dbReference type="SUPFAM" id="SSF52096">
    <property type="entry name" value="ClpP/crotonase"/>
    <property type="match status" value="1"/>
</dbReference>
<dbReference type="RefSeq" id="WP_272751670.1">
    <property type="nucleotide sequence ID" value="NZ_JAQQLF010000009.1"/>
</dbReference>
<keyword evidence="1" id="KW-0732">Signal</keyword>
<gene>
    <name evidence="2" type="ORF">PQU95_08955</name>
</gene>
<dbReference type="Proteomes" id="UP001219956">
    <property type="component" value="Unassembled WGS sequence"/>
</dbReference>
<dbReference type="EMBL" id="JAQQLF010000009">
    <property type="protein sequence ID" value="MDC7717337.1"/>
    <property type="molecule type" value="Genomic_DNA"/>
</dbReference>
<proteinExistence type="predicted"/>
<dbReference type="InterPro" id="IPR029045">
    <property type="entry name" value="ClpP/crotonase-like_dom_sf"/>
</dbReference>
<sequence>MGIRIIAALLAALLAAKALAQTSVTLSYAGDALVYDGELSAAANQRLFALYDAAAVKPHTLVISSSGGAFNLGLALGEWVAQHRLRVHVPRYCNSSCANYVFTAASQRELGYHAVLAFHGGMDEAHRQRDSYLARFAPQRQAEARQRFATEVKEARQRELAFFARIGVDPAITSYGYQRFSRIMRQYKAWSYSLPMLRRFGVGPITISDNERWLPRPADHGLLMIVAPQRYGCLPAGRVTDLLYDCATDQPLPLSVLID</sequence>
<keyword evidence="3" id="KW-1185">Reference proteome</keyword>
<evidence type="ECO:0000313" key="3">
    <source>
        <dbReference type="Proteomes" id="UP001219956"/>
    </source>
</evidence>
<evidence type="ECO:0000256" key="1">
    <source>
        <dbReference type="SAM" id="SignalP"/>
    </source>
</evidence>
<protein>
    <submittedName>
        <fullName evidence="2">Uncharacterized protein</fullName>
    </submittedName>
</protein>